<dbReference type="PANTHER" id="PTHR35372">
    <property type="entry name" value="ATP BINDING PROTEIN-RELATED"/>
    <property type="match status" value="1"/>
</dbReference>
<keyword evidence="1" id="KW-0547">Nucleotide-binding</keyword>
<sequence>MDKKIIKMFKNDKYNSLIGDRFMYEIIPIINKYNVKQQWLDWCNKDNYYVEELLNKSWDNVLYTDKNNEYRMNDLDFNIIFRIFDERTDIKLNPNIIKNNILDFYYNICHIDNINHIGYIYDDNYKIYKLYKNKTNLITGLINILQNNIDKIINVIQFVNNKINLDIILYYRDELLKYVKNFVKNIYNDIIIKYNNIIIIENMNNINKDILPIYKNKIIDLKTMEISERSNNHYFDYEIKNKYINTYNTPEFIRNIFDNNEQIILFVQKLIGYWLTGELRETCFFIFHGIGSNGKTTLLNFLKKILGNLYISINNNIFKKDLSVIFNELSLQRGRLCVMDESEEGDEINERKIKLLSDKSNSKIVIGTNYNPKINTNFSVTRRLIYVPFDIIFVDNPIKINERKKILDYNIDLDELFTWCLNGSKKYYNEGLYSPIMDDLKKILLNDIDTVTLYFNFRIKIDTESFIQASILYNDYKKWCKNHLLKIPLSSNKFGILLKERGYTSTKTKKFNIYQNIKFNEDI</sequence>
<feature type="domain" description="SF3 helicase" evidence="4">
    <location>
        <begin position="262"/>
        <end position="402"/>
    </location>
</feature>
<keyword evidence="7" id="KW-1185">Reference proteome</keyword>
<protein>
    <submittedName>
        <fullName evidence="5">Phage/plasmid primase, P4 family</fullName>
    </submittedName>
</protein>
<dbReference type="GeneID" id="15613622"/>
<dbReference type="EMBL" id="HF679133">
    <property type="protein sequence ID" value="CCU56198.1"/>
    <property type="molecule type" value="Genomic_DNA"/>
</dbReference>
<gene>
    <name evidence="5" type="ORF">CHREV_001</name>
    <name evidence="6" type="ORF">CHREV_296</name>
</gene>
<dbReference type="RefSeq" id="YP_008004700.1">
    <property type="nucleotide sequence ID" value="NC_021249.1"/>
</dbReference>
<evidence type="ECO:0000259" key="4">
    <source>
        <dbReference type="PROSITE" id="PS51206"/>
    </source>
</evidence>
<evidence type="ECO:0000256" key="1">
    <source>
        <dbReference type="ARBA" id="ARBA00022741"/>
    </source>
</evidence>
<organism evidence="5 7">
    <name type="scientific">Choristoneura rosaceana entomopoxvirus 'L'</name>
    <dbReference type="NCBI Taxonomy" id="1293539"/>
    <lineage>
        <taxon>Viruses</taxon>
        <taxon>Varidnaviria</taxon>
        <taxon>Bamfordvirae</taxon>
        <taxon>Nucleocytoviricota</taxon>
        <taxon>Pokkesviricetes</taxon>
        <taxon>Chitovirales</taxon>
        <taxon>Poxviridae</taxon>
        <taxon>Entomopoxvirinae</taxon>
        <taxon>Betaentomopoxvirus</taxon>
        <taxon>Betaentomopoxvirus crosaceana</taxon>
        <taxon>Choristoneura rosaceana entomopoxvirus</taxon>
    </lineage>
</organism>
<dbReference type="InterPro" id="IPR014015">
    <property type="entry name" value="Helicase_SF3_DNA-vir"/>
</dbReference>
<dbReference type="EMBL" id="HF679133">
    <property type="protein sequence ID" value="CCU55903.1"/>
    <property type="molecule type" value="Genomic_DNA"/>
</dbReference>
<keyword evidence="3" id="KW-0067">ATP-binding</keyword>
<keyword evidence="2" id="KW-0378">Hydrolase</keyword>
<proteinExistence type="predicted"/>
<dbReference type="InterPro" id="IPR051620">
    <property type="entry name" value="ORF904-like_C"/>
</dbReference>
<evidence type="ECO:0000256" key="2">
    <source>
        <dbReference type="ARBA" id="ARBA00022801"/>
    </source>
</evidence>
<dbReference type="PROSITE" id="PS51206">
    <property type="entry name" value="SF3_HELICASE_1"/>
    <property type="match status" value="1"/>
</dbReference>
<evidence type="ECO:0000313" key="7">
    <source>
        <dbReference type="Proteomes" id="UP000792374"/>
    </source>
</evidence>
<dbReference type="InterPro" id="IPR027417">
    <property type="entry name" value="P-loop_NTPase"/>
</dbReference>
<dbReference type="GeneID" id="15613621"/>
<dbReference type="SUPFAM" id="SSF52540">
    <property type="entry name" value="P-loop containing nucleoside triphosphate hydrolases"/>
    <property type="match status" value="1"/>
</dbReference>
<dbReference type="Proteomes" id="UP000792374">
    <property type="component" value="Genome"/>
</dbReference>
<accession>A0ABM9QK57</accession>
<evidence type="ECO:0000313" key="6">
    <source>
        <dbReference type="EMBL" id="CCU56198.1"/>
    </source>
</evidence>
<evidence type="ECO:0000313" key="5">
    <source>
        <dbReference type="EMBL" id="CCU55903.1"/>
    </source>
</evidence>
<evidence type="ECO:0000256" key="3">
    <source>
        <dbReference type="ARBA" id="ARBA00022840"/>
    </source>
</evidence>
<dbReference type="RefSeq" id="YP_008004405.1">
    <property type="nucleotide sequence ID" value="NC_021249.1"/>
</dbReference>
<name>A0ABM9QK57_9POXV</name>
<dbReference type="PANTHER" id="PTHR35372:SF2">
    <property type="entry name" value="SF3 HELICASE DOMAIN-CONTAINING PROTEIN"/>
    <property type="match status" value="1"/>
</dbReference>
<dbReference type="Gene3D" id="3.40.50.300">
    <property type="entry name" value="P-loop containing nucleotide triphosphate hydrolases"/>
    <property type="match status" value="1"/>
</dbReference>
<reference evidence="5" key="1">
    <citation type="journal article" date="2013" name="J. Virol.">
        <title>New Insights into the Evolution of Entomopoxvirinae from the Complete Genome Sequences of Four Entomopoxviruses Infecting Adoxophyes honmai, Choristoneura biennis, Choristoneura rosaceana, and Mythimna separata.</title>
        <authorList>
            <person name="Theze J."/>
            <person name="Takatsuka J."/>
            <person name="Li Z."/>
            <person name="Gallais J."/>
            <person name="Doucet D."/>
            <person name="Arif B."/>
            <person name="Nakai M."/>
            <person name="Herniou E.A."/>
        </authorList>
    </citation>
    <scope>NUCLEOTIDE SEQUENCE</scope>
</reference>